<sequence length="370" mass="39169">MNTDQRGAADMEKQQVLVLGAGYAGLMAALRLAPHTRVTLVDPSPAFTERVRLHERAAGRPDITHPLAALTRRTGIDHVAARATRIDPAARRISTDDGRELPYDRLVYALGSRTADPGERAYTPETAAELHKRLQDGPGELTVVGGGLTGIELAAELAESHHAWKVRLITGDEVGTGLSAKGRAHVRTTLTGLGVRIEEGRRVADPDDIDTDVVVWATAMTANTGLAEAAGIPLDPGGRVRVDDTLRSVSHPEIYAVGDAAAMTSPAAGALRMACATALPSGSHAASSIIAETRGQEPKPLRFRFVAQCVSLGRRDGLIQLVRADDSPRETVLRGGPAARFKEQVVRTTVRGLRLAARRPGAVPLIPGVG</sequence>
<evidence type="ECO:0000256" key="1">
    <source>
        <dbReference type="ARBA" id="ARBA00001974"/>
    </source>
</evidence>
<dbReference type="GO" id="GO:0019646">
    <property type="term" value="P:aerobic electron transport chain"/>
    <property type="evidence" value="ECO:0007669"/>
    <property type="project" value="TreeGrafter"/>
</dbReference>
<organism evidence="7 8">
    <name type="scientific">Streptomyces malaysiensis</name>
    <dbReference type="NCBI Taxonomy" id="92644"/>
    <lineage>
        <taxon>Bacteria</taxon>
        <taxon>Bacillati</taxon>
        <taxon>Actinomycetota</taxon>
        <taxon>Actinomycetes</taxon>
        <taxon>Kitasatosporales</taxon>
        <taxon>Streptomycetaceae</taxon>
        <taxon>Streptomyces</taxon>
        <taxon>Streptomyces violaceusniger group</taxon>
    </lineage>
</organism>
<protein>
    <recommendedName>
        <fullName evidence="6">FAD/NAD(P)-binding domain-containing protein</fullName>
    </recommendedName>
</protein>
<dbReference type="Proteomes" id="UP000236520">
    <property type="component" value="Unassembled WGS sequence"/>
</dbReference>
<comment type="similarity">
    <text evidence="2">Belongs to the NADH dehydrogenase family.</text>
</comment>
<dbReference type="InterPro" id="IPR023753">
    <property type="entry name" value="FAD/NAD-binding_dom"/>
</dbReference>
<accession>A0A2J7YSG7</accession>
<dbReference type="InterPro" id="IPR051169">
    <property type="entry name" value="NADH-Q_oxidoreductase"/>
</dbReference>
<dbReference type="InterPro" id="IPR036188">
    <property type="entry name" value="FAD/NAD-bd_sf"/>
</dbReference>
<proteinExistence type="inferred from homology"/>
<dbReference type="GO" id="GO:0003955">
    <property type="term" value="F:NAD(P)H dehydrogenase (quinone) activity"/>
    <property type="evidence" value="ECO:0007669"/>
    <property type="project" value="TreeGrafter"/>
</dbReference>
<evidence type="ECO:0000256" key="5">
    <source>
        <dbReference type="ARBA" id="ARBA00023002"/>
    </source>
</evidence>
<gene>
    <name evidence="7" type="ORF">SMF913_26435</name>
</gene>
<dbReference type="RefSeq" id="WP_250850855.1">
    <property type="nucleotide sequence ID" value="NZ_LJIW01000002.1"/>
</dbReference>
<evidence type="ECO:0000256" key="4">
    <source>
        <dbReference type="ARBA" id="ARBA00022827"/>
    </source>
</evidence>
<dbReference type="PRINTS" id="PR00469">
    <property type="entry name" value="PNDRDTASEII"/>
</dbReference>
<dbReference type="AlphaFoldDB" id="A0A2J7YSG7"/>
<keyword evidence="3" id="KW-0285">Flavoprotein</keyword>
<evidence type="ECO:0000313" key="8">
    <source>
        <dbReference type="Proteomes" id="UP000236520"/>
    </source>
</evidence>
<evidence type="ECO:0000256" key="3">
    <source>
        <dbReference type="ARBA" id="ARBA00022630"/>
    </source>
</evidence>
<keyword evidence="5" id="KW-0560">Oxidoreductase</keyword>
<evidence type="ECO:0000313" key="7">
    <source>
        <dbReference type="EMBL" id="PNG90970.1"/>
    </source>
</evidence>
<dbReference type="PANTHER" id="PTHR42913">
    <property type="entry name" value="APOPTOSIS-INDUCING FACTOR 1"/>
    <property type="match status" value="1"/>
</dbReference>
<evidence type="ECO:0000259" key="6">
    <source>
        <dbReference type="Pfam" id="PF07992"/>
    </source>
</evidence>
<dbReference type="PANTHER" id="PTHR42913:SF3">
    <property type="entry name" value="64 KDA MITOCHONDRIAL NADH DEHYDROGENASE (EUROFUNG)"/>
    <property type="match status" value="1"/>
</dbReference>
<dbReference type="Gene3D" id="3.50.50.100">
    <property type="match status" value="1"/>
</dbReference>
<reference evidence="7 8" key="1">
    <citation type="submission" date="2015-09" db="EMBL/GenBank/DDBJ databases">
        <title>Genome sequence, genome mining and natural product profiling of a biocontrol bacterium Streptomyces malaysiensis F913.</title>
        <authorList>
            <person name="Xu Y."/>
            <person name="Wei J."/>
            <person name="Xie J."/>
            <person name="Li T."/>
            <person name="Zhou Z."/>
        </authorList>
    </citation>
    <scope>NUCLEOTIDE SEQUENCE [LARGE SCALE GENOMIC DNA]</scope>
    <source>
        <strain evidence="7 8">F913</strain>
    </source>
</reference>
<comment type="caution">
    <text evidence="7">The sequence shown here is derived from an EMBL/GenBank/DDBJ whole genome shotgun (WGS) entry which is preliminary data.</text>
</comment>
<dbReference type="SUPFAM" id="SSF51905">
    <property type="entry name" value="FAD/NAD(P)-binding domain"/>
    <property type="match status" value="1"/>
</dbReference>
<feature type="domain" description="FAD/NAD(P)-binding" evidence="6">
    <location>
        <begin position="15"/>
        <end position="263"/>
    </location>
</feature>
<comment type="cofactor">
    <cofactor evidence="1">
        <name>FAD</name>
        <dbReference type="ChEBI" id="CHEBI:57692"/>
    </cofactor>
</comment>
<dbReference type="Pfam" id="PF07992">
    <property type="entry name" value="Pyr_redox_2"/>
    <property type="match status" value="1"/>
</dbReference>
<dbReference type="PRINTS" id="PR00368">
    <property type="entry name" value="FADPNR"/>
</dbReference>
<dbReference type="EMBL" id="LJIW01000002">
    <property type="protein sequence ID" value="PNG90970.1"/>
    <property type="molecule type" value="Genomic_DNA"/>
</dbReference>
<keyword evidence="8" id="KW-1185">Reference proteome</keyword>
<evidence type="ECO:0000256" key="2">
    <source>
        <dbReference type="ARBA" id="ARBA00005272"/>
    </source>
</evidence>
<name>A0A2J7YSG7_STRMQ</name>
<keyword evidence="4" id="KW-0274">FAD</keyword>